<name>A0A2N6VP56_9MICO</name>
<dbReference type="SMART" id="SM00858">
    <property type="entry name" value="SAF"/>
    <property type="match status" value="1"/>
</dbReference>
<sequence length="206" mass="21993">MKQSPRFALPRMRDPRVLVGIILVIASLLGTWAVVTRVADTITVWAASKPLASGSTIDQDSLTAVEVRLPDTEEKYVRADQSSPVGMSVTGAVAAGELVPASVLVDPKHLDGRVIALDIPGSLPQAVQTGAFVDVWATDVKDDEAQPIEVLSRAHVHAVGRDEGGFTSTADTRIEIYVPNGKLQHVLEVIATDHRVSIVAYPKESS</sequence>
<organism evidence="2 3">
    <name type="scientific">Brevibacterium paucivorans</name>
    <dbReference type="NCBI Taxonomy" id="170994"/>
    <lineage>
        <taxon>Bacteria</taxon>
        <taxon>Bacillati</taxon>
        <taxon>Actinomycetota</taxon>
        <taxon>Actinomycetes</taxon>
        <taxon>Micrococcales</taxon>
        <taxon>Brevibacteriaceae</taxon>
        <taxon>Brevibacterium</taxon>
    </lineage>
</organism>
<dbReference type="InterPro" id="IPR013974">
    <property type="entry name" value="SAF"/>
</dbReference>
<reference evidence="2 3" key="1">
    <citation type="submission" date="2017-09" db="EMBL/GenBank/DDBJ databases">
        <title>Bacterial strain isolated from the female urinary microbiota.</title>
        <authorList>
            <person name="Thomas-White K."/>
            <person name="Kumar N."/>
            <person name="Forster S."/>
            <person name="Putonti C."/>
            <person name="Lawley T."/>
            <person name="Wolfe A.J."/>
        </authorList>
    </citation>
    <scope>NUCLEOTIDE SEQUENCE [LARGE SCALE GENOMIC DNA]</scope>
    <source>
        <strain evidence="2 3">UMB1301</strain>
    </source>
</reference>
<evidence type="ECO:0000259" key="1">
    <source>
        <dbReference type="SMART" id="SM00858"/>
    </source>
</evidence>
<dbReference type="Pfam" id="PF08666">
    <property type="entry name" value="SAF"/>
    <property type="match status" value="1"/>
</dbReference>
<accession>A0A2N6VP56</accession>
<dbReference type="PROSITE" id="PS00430">
    <property type="entry name" value="TONB_DEPENDENT_REC_1"/>
    <property type="match status" value="1"/>
</dbReference>
<evidence type="ECO:0000313" key="2">
    <source>
        <dbReference type="EMBL" id="PMD05932.1"/>
    </source>
</evidence>
<dbReference type="RefSeq" id="WP_102237591.1">
    <property type="nucleotide sequence ID" value="NZ_PNHK01000001.1"/>
</dbReference>
<dbReference type="AlphaFoldDB" id="A0A2N6VP56"/>
<proteinExistence type="predicted"/>
<dbReference type="Proteomes" id="UP000235598">
    <property type="component" value="Unassembled WGS sequence"/>
</dbReference>
<protein>
    <recommendedName>
        <fullName evidence="1">SAF domain-containing protein</fullName>
    </recommendedName>
</protein>
<gene>
    <name evidence="2" type="ORF">CJ199_00530</name>
</gene>
<dbReference type="InterPro" id="IPR010916">
    <property type="entry name" value="TonB_box_CS"/>
</dbReference>
<comment type="caution">
    <text evidence="2">The sequence shown here is derived from an EMBL/GenBank/DDBJ whole genome shotgun (WGS) entry which is preliminary data.</text>
</comment>
<dbReference type="OrthoDB" id="4807959at2"/>
<feature type="domain" description="SAF" evidence="1">
    <location>
        <begin position="42"/>
        <end position="105"/>
    </location>
</feature>
<dbReference type="EMBL" id="PNHK01000001">
    <property type="protein sequence ID" value="PMD05932.1"/>
    <property type="molecule type" value="Genomic_DNA"/>
</dbReference>
<evidence type="ECO:0000313" key="3">
    <source>
        <dbReference type="Proteomes" id="UP000235598"/>
    </source>
</evidence>
<dbReference type="CDD" id="cd11614">
    <property type="entry name" value="SAF_CpaB_FlgA_like"/>
    <property type="match status" value="1"/>
</dbReference>